<keyword evidence="7" id="KW-1185">Reference proteome</keyword>
<evidence type="ECO:0000256" key="4">
    <source>
        <dbReference type="RuleBase" id="RU004020"/>
    </source>
</evidence>
<evidence type="ECO:0000256" key="3">
    <source>
        <dbReference type="ARBA" id="ARBA00023242"/>
    </source>
</evidence>
<dbReference type="InterPro" id="IPR036390">
    <property type="entry name" value="WH_DNA-bd_sf"/>
</dbReference>
<dbReference type="GO" id="GO:0043565">
    <property type="term" value="F:sequence-specific DNA binding"/>
    <property type="evidence" value="ECO:0007669"/>
    <property type="project" value="InterPro"/>
</dbReference>
<evidence type="ECO:0000313" key="6">
    <source>
        <dbReference type="EMBL" id="RKP38895.1"/>
    </source>
</evidence>
<comment type="similarity">
    <text evidence="4">Belongs to the HSF family.</text>
</comment>
<dbReference type="PANTHER" id="PTHR10015:SF465">
    <property type="entry name" value="HSF-TYPE DNA-BINDING DOMAIN-CONTAINING PROTEIN"/>
    <property type="match status" value="1"/>
</dbReference>
<name>A0A4P9ZYR0_9FUNG</name>
<dbReference type="OrthoDB" id="60033at2759"/>
<dbReference type="InterPro" id="IPR036388">
    <property type="entry name" value="WH-like_DNA-bd_sf"/>
</dbReference>
<feature type="domain" description="HSF-type DNA-binding" evidence="5">
    <location>
        <begin position="22"/>
        <end position="124"/>
    </location>
</feature>
<evidence type="ECO:0000259" key="5">
    <source>
        <dbReference type="SMART" id="SM00415"/>
    </source>
</evidence>
<keyword evidence="2 6" id="KW-0238">DNA-binding</keyword>
<evidence type="ECO:0000313" key="7">
    <source>
        <dbReference type="Proteomes" id="UP000268162"/>
    </source>
</evidence>
<dbReference type="SUPFAM" id="SSF46785">
    <property type="entry name" value="Winged helix' DNA-binding domain"/>
    <property type="match status" value="1"/>
</dbReference>
<comment type="subcellular location">
    <subcellularLocation>
        <location evidence="1">Nucleus</location>
    </subcellularLocation>
</comment>
<dbReference type="GO" id="GO:0005634">
    <property type="term" value="C:nucleus"/>
    <property type="evidence" value="ECO:0007669"/>
    <property type="project" value="UniProtKB-SubCell"/>
</dbReference>
<organism evidence="6 7">
    <name type="scientific">Dimargaris cristalligena</name>
    <dbReference type="NCBI Taxonomy" id="215637"/>
    <lineage>
        <taxon>Eukaryota</taxon>
        <taxon>Fungi</taxon>
        <taxon>Fungi incertae sedis</taxon>
        <taxon>Zoopagomycota</taxon>
        <taxon>Kickxellomycotina</taxon>
        <taxon>Dimargaritomycetes</taxon>
        <taxon>Dimargaritales</taxon>
        <taxon>Dimargaritaceae</taxon>
        <taxon>Dimargaris</taxon>
    </lineage>
</organism>
<dbReference type="PANTHER" id="PTHR10015">
    <property type="entry name" value="HEAT SHOCK TRANSCRIPTION FACTOR"/>
    <property type="match status" value="1"/>
</dbReference>
<dbReference type="InterPro" id="IPR000232">
    <property type="entry name" value="HSF_DNA-bd"/>
</dbReference>
<dbReference type="Pfam" id="PF00447">
    <property type="entry name" value="HSF_DNA-bind"/>
    <property type="match status" value="1"/>
</dbReference>
<sequence length="181" mass="20834">MNSLDYQSSDSEASLAGSRKTSKCLFPQKLYRILNNPEYNDYLWWNDSGDRFYLDRNRICESGLLLRHFKTGKRESFERQLRGYHFKLMIDNRKSKDKGKNIVDYSHPCFLRSQPALLVNVKNQGNHRKTQMRHQAKAAKAHALATAELAAISAPSSPETNAFTNAYSIIALYTHASRYPQ</sequence>
<dbReference type="Gene3D" id="1.10.10.10">
    <property type="entry name" value="Winged helix-like DNA-binding domain superfamily/Winged helix DNA-binding domain"/>
    <property type="match status" value="1"/>
</dbReference>
<proteinExistence type="inferred from homology"/>
<accession>A0A4P9ZYR0</accession>
<protein>
    <submittedName>
        <fullName evidence="6">HSF-type DNA-binding-domain-containing protein</fullName>
    </submittedName>
</protein>
<dbReference type="Proteomes" id="UP000268162">
    <property type="component" value="Unassembled WGS sequence"/>
</dbReference>
<evidence type="ECO:0000256" key="2">
    <source>
        <dbReference type="ARBA" id="ARBA00023125"/>
    </source>
</evidence>
<dbReference type="GO" id="GO:0003700">
    <property type="term" value="F:DNA-binding transcription factor activity"/>
    <property type="evidence" value="ECO:0007669"/>
    <property type="project" value="InterPro"/>
</dbReference>
<reference evidence="7" key="1">
    <citation type="journal article" date="2018" name="Nat. Microbiol.">
        <title>Leveraging single-cell genomics to expand the fungal tree of life.</title>
        <authorList>
            <person name="Ahrendt S.R."/>
            <person name="Quandt C.A."/>
            <person name="Ciobanu D."/>
            <person name="Clum A."/>
            <person name="Salamov A."/>
            <person name="Andreopoulos B."/>
            <person name="Cheng J.F."/>
            <person name="Woyke T."/>
            <person name="Pelin A."/>
            <person name="Henrissat B."/>
            <person name="Reynolds N.K."/>
            <person name="Benny G.L."/>
            <person name="Smith M.E."/>
            <person name="James T.Y."/>
            <person name="Grigoriev I.V."/>
        </authorList>
    </citation>
    <scope>NUCLEOTIDE SEQUENCE [LARGE SCALE GENOMIC DNA]</scope>
    <source>
        <strain evidence="7">RSA 468</strain>
    </source>
</reference>
<dbReference type="SMART" id="SM00415">
    <property type="entry name" value="HSF"/>
    <property type="match status" value="1"/>
</dbReference>
<keyword evidence="3" id="KW-0539">Nucleus</keyword>
<evidence type="ECO:0000256" key="1">
    <source>
        <dbReference type="ARBA" id="ARBA00004123"/>
    </source>
</evidence>
<dbReference type="AlphaFoldDB" id="A0A4P9ZYR0"/>
<dbReference type="EMBL" id="ML002319">
    <property type="protein sequence ID" value="RKP38895.1"/>
    <property type="molecule type" value="Genomic_DNA"/>
</dbReference>
<dbReference type="STRING" id="215637.A0A4P9ZYR0"/>
<gene>
    <name evidence="6" type="ORF">BJ085DRAFT_40733</name>
</gene>